<dbReference type="InterPro" id="IPR011642">
    <property type="entry name" value="Gate_dom"/>
</dbReference>
<feature type="transmembrane region" description="Helical" evidence="1">
    <location>
        <begin position="399"/>
        <end position="422"/>
    </location>
</feature>
<keyword evidence="4" id="KW-1185">Reference proteome</keyword>
<dbReference type="Proteomes" id="UP000648182">
    <property type="component" value="Unassembled WGS sequence"/>
</dbReference>
<feature type="domain" description="Nucleoside transporter/FeoB GTPase Gate" evidence="2">
    <location>
        <begin position="144"/>
        <end position="237"/>
    </location>
</feature>
<protein>
    <submittedName>
        <fullName evidence="3">YjiH family protein</fullName>
    </submittedName>
</protein>
<keyword evidence="1" id="KW-0812">Transmembrane</keyword>
<feature type="transmembrane region" description="Helical" evidence="1">
    <location>
        <begin position="31"/>
        <end position="50"/>
    </location>
</feature>
<feature type="transmembrane region" description="Helical" evidence="1">
    <location>
        <begin position="71"/>
        <end position="88"/>
    </location>
</feature>
<evidence type="ECO:0000256" key="1">
    <source>
        <dbReference type="SAM" id="Phobius"/>
    </source>
</evidence>
<feature type="transmembrane region" description="Helical" evidence="1">
    <location>
        <begin position="181"/>
        <end position="200"/>
    </location>
</feature>
<dbReference type="Pfam" id="PF07670">
    <property type="entry name" value="Gate"/>
    <property type="match status" value="1"/>
</dbReference>
<evidence type="ECO:0000313" key="4">
    <source>
        <dbReference type="Proteomes" id="UP000648182"/>
    </source>
</evidence>
<proteinExistence type="predicted"/>
<reference evidence="3 4" key="1">
    <citation type="submission" date="2020-08" db="EMBL/GenBank/DDBJ databases">
        <title>A Genomic Blueprint of the Chicken Gut Microbiome.</title>
        <authorList>
            <person name="Gilroy R."/>
            <person name="Ravi A."/>
            <person name="Getino M."/>
            <person name="Pursley I."/>
            <person name="Horton D.L."/>
            <person name="Alikhan N.-F."/>
            <person name="Baker D."/>
            <person name="Gharbi K."/>
            <person name="Hall N."/>
            <person name="Watson M."/>
            <person name="Adriaenssens E.M."/>
            <person name="Foster-Nyarko E."/>
            <person name="Jarju S."/>
            <person name="Secka A."/>
            <person name="Antonio M."/>
            <person name="Oren A."/>
            <person name="Chaudhuri R."/>
            <person name="La Ragione R.M."/>
            <person name="Hildebrand F."/>
            <person name="Pallen M.J."/>
        </authorList>
    </citation>
    <scope>NUCLEOTIDE SEQUENCE [LARGE SCALE GENOMIC DNA]</scope>
    <source>
        <strain evidence="3 4">Sa1BUA2</strain>
    </source>
</reference>
<feature type="transmembrane region" description="Helical" evidence="1">
    <location>
        <begin position="100"/>
        <end position="125"/>
    </location>
</feature>
<organism evidence="3 4">
    <name type="scientific">Bacillus norwichensis</name>
    <dbReference type="NCBI Taxonomy" id="2762217"/>
    <lineage>
        <taxon>Bacteria</taxon>
        <taxon>Bacillati</taxon>
        <taxon>Bacillota</taxon>
        <taxon>Bacilli</taxon>
        <taxon>Bacillales</taxon>
        <taxon>Bacillaceae</taxon>
        <taxon>Bacillus</taxon>
    </lineage>
</organism>
<evidence type="ECO:0000259" key="2">
    <source>
        <dbReference type="Pfam" id="PF07670"/>
    </source>
</evidence>
<dbReference type="RefSeq" id="WP_191812764.1">
    <property type="nucleotide sequence ID" value="NZ_JACSPV010000016.1"/>
</dbReference>
<accession>A0ABR8VMH9</accession>
<keyword evidence="1" id="KW-0472">Membrane</keyword>
<feature type="transmembrane region" description="Helical" evidence="1">
    <location>
        <begin position="245"/>
        <end position="265"/>
    </location>
</feature>
<feature type="transmembrane region" description="Helical" evidence="1">
    <location>
        <begin position="212"/>
        <end position="233"/>
    </location>
</feature>
<sequence length="450" mass="49692">MINSPLKKELEVPQDVQPIKSASSPTNVFKFFGYSSIGIFMFFVPISLNGKSSIMLDHIVTGISSISSRMVTIYALLILLAGALYPFIHKSWNKNITNIIFSILKLLGLVLGSMIVFNVGPAWLFDPDMGPFLVEKLIKPVSLLVPIGAVFLALLVSYGLLEFVGVFMQPIMRPIFKTPGRSAIDAVASFVGSYSIGLLVTNRIFNEGKYTIREAAIVATGFSTVSVTFMVVIANTLDLMHVWNLFFWISLVVTFVVTAITVRMWPLNKMSDEYLNGEGQPEQIITKNRLRHAWKEAMHTADTTPGLLKNVSLNLKDGLLMTMSILPNIMSVGLLGLVLATYTPLFDWLGYIFYPLTWGLQLPEPLITAKAAAISVSEIFLPALLVVEAQLITKFIVAVLSVSSILFFSAIIPCILATDIPISVPKLVIIWFERVVLTLLIIIPIAFLLF</sequence>
<gene>
    <name evidence="3" type="ORF">H9631_11085</name>
</gene>
<feature type="transmembrane region" description="Helical" evidence="1">
    <location>
        <begin position="137"/>
        <end position="161"/>
    </location>
</feature>
<comment type="caution">
    <text evidence="3">The sequence shown here is derived from an EMBL/GenBank/DDBJ whole genome shotgun (WGS) entry which is preliminary data.</text>
</comment>
<feature type="transmembrane region" description="Helical" evidence="1">
    <location>
        <begin position="366"/>
        <end position="387"/>
    </location>
</feature>
<evidence type="ECO:0000313" key="3">
    <source>
        <dbReference type="EMBL" id="MBD8005631.1"/>
    </source>
</evidence>
<dbReference type="EMBL" id="JACSPV010000016">
    <property type="protein sequence ID" value="MBD8005631.1"/>
    <property type="molecule type" value="Genomic_DNA"/>
</dbReference>
<keyword evidence="1" id="KW-1133">Transmembrane helix</keyword>
<feature type="transmembrane region" description="Helical" evidence="1">
    <location>
        <begin position="325"/>
        <end position="346"/>
    </location>
</feature>
<feature type="transmembrane region" description="Helical" evidence="1">
    <location>
        <begin position="428"/>
        <end position="449"/>
    </location>
</feature>
<name>A0ABR8VMH9_9BACI</name>